<evidence type="ECO:0000313" key="2">
    <source>
        <dbReference type="Proteomes" id="UP000266778"/>
    </source>
</evidence>
<dbReference type="AlphaFoldDB" id="A0A3S7P7T9"/>
<dbReference type="Pfam" id="PF09836">
    <property type="entry name" value="DUF2063"/>
    <property type="match status" value="1"/>
</dbReference>
<dbReference type="Gene3D" id="1.10.150.690">
    <property type="entry name" value="DUF2063"/>
    <property type="match status" value="1"/>
</dbReference>
<name>A0A3S7P7T9_AERCA</name>
<dbReference type="RefSeq" id="WP_109112945.1">
    <property type="nucleotide sequence ID" value="NZ_JAPEEB010000014.1"/>
</dbReference>
<gene>
    <name evidence="1" type="ORF">C1C91_14700</name>
</gene>
<dbReference type="InterPro" id="IPR044922">
    <property type="entry name" value="DUF2063_N_sf"/>
</dbReference>
<proteinExistence type="predicted"/>
<dbReference type="EMBL" id="CP025706">
    <property type="protein sequence ID" value="AXB06084.1"/>
    <property type="molecule type" value="Genomic_DNA"/>
</dbReference>
<sequence>MCELASLQRAFASGLLGQDDAILGHIQPGRFAPDALLQIYRNNFILGLTEVLASSYPAVRAMVGETFFEAAARGFVLAAPLEEGSVMDYGEGFGDWLARLPTTAALPWLGDLARFEWGLERVSLLAPETRRWPAERLAAMTLDHWERLVLHPACDLQLLESPHPVLALWQMALHGGETVRELDAVCSLALKKRPGHRVDPIPLDAAAWRLLQGCLQGRPLASLLAQDPAMAEHLAPLITLDLLVDLELAP</sequence>
<reference evidence="1" key="1">
    <citation type="journal article" date="2019" name="J Environ">
        <title>Genetic characterization and potential molecular dissemination mechanism of tet (31) gene in Aeromonas caviae from an oxytetracycline wastewater treatment system.</title>
        <authorList>
            <person name="Shi Y."/>
            <person name="Tian Z."/>
            <person name="Leclercq S.O."/>
            <person name="Zhang H."/>
            <person name="Yang M."/>
            <person name="Zhang Y."/>
        </authorList>
    </citation>
    <scope>NUCLEOTIDE SEQUENCE</scope>
    <source>
        <strain evidence="1">T25-39</strain>
    </source>
</reference>
<dbReference type="GO" id="GO:0003677">
    <property type="term" value="F:DNA binding"/>
    <property type="evidence" value="ECO:0007669"/>
    <property type="project" value="UniProtKB-KW"/>
</dbReference>
<dbReference type="Proteomes" id="UP000266778">
    <property type="component" value="Chromosome"/>
</dbReference>
<protein>
    <submittedName>
        <fullName evidence="1">Putative DNA-binding domain-containing protein</fullName>
    </submittedName>
</protein>
<accession>A0A3S7P7T9</accession>
<organism evidence="1 2">
    <name type="scientific">Aeromonas caviae</name>
    <name type="common">Aeromonas punctata</name>
    <dbReference type="NCBI Taxonomy" id="648"/>
    <lineage>
        <taxon>Bacteria</taxon>
        <taxon>Pseudomonadati</taxon>
        <taxon>Pseudomonadota</taxon>
        <taxon>Gammaproteobacteria</taxon>
        <taxon>Aeromonadales</taxon>
        <taxon>Aeromonadaceae</taxon>
        <taxon>Aeromonas</taxon>
    </lineage>
</organism>
<dbReference type="InterPro" id="IPR018640">
    <property type="entry name" value="DUF2063"/>
</dbReference>
<evidence type="ECO:0000313" key="1">
    <source>
        <dbReference type="EMBL" id="AXB06084.1"/>
    </source>
</evidence>
<keyword evidence="1" id="KW-0238">DNA-binding</keyword>